<organism evidence="3 4">
    <name type="scientific">Corchorus olitorius</name>
    <dbReference type="NCBI Taxonomy" id="93759"/>
    <lineage>
        <taxon>Eukaryota</taxon>
        <taxon>Viridiplantae</taxon>
        <taxon>Streptophyta</taxon>
        <taxon>Embryophyta</taxon>
        <taxon>Tracheophyta</taxon>
        <taxon>Spermatophyta</taxon>
        <taxon>Magnoliopsida</taxon>
        <taxon>eudicotyledons</taxon>
        <taxon>Gunneridae</taxon>
        <taxon>Pentapetalae</taxon>
        <taxon>rosids</taxon>
        <taxon>malvids</taxon>
        <taxon>Malvales</taxon>
        <taxon>Malvaceae</taxon>
        <taxon>Grewioideae</taxon>
        <taxon>Apeibeae</taxon>
        <taxon>Corchorus</taxon>
    </lineage>
</organism>
<feature type="domain" description="RNase H type-1" evidence="2">
    <location>
        <begin position="48"/>
        <end position="80"/>
    </location>
</feature>
<protein>
    <recommendedName>
        <fullName evidence="2">RNase H type-1 domain-containing protein</fullName>
    </recommendedName>
</protein>
<dbReference type="AlphaFoldDB" id="A0A1R3GA68"/>
<dbReference type="SUPFAM" id="SSF53098">
    <property type="entry name" value="Ribonuclease H-like"/>
    <property type="match status" value="1"/>
</dbReference>
<dbReference type="EMBL" id="AWUE01023077">
    <property type="protein sequence ID" value="OMO54985.1"/>
    <property type="molecule type" value="Genomic_DNA"/>
</dbReference>
<reference evidence="4" key="1">
    <citation type="submission" date="2013-09" db="EMBL/GenBank/DDBJ databases">
        <title>Corchorus olitorius genome sequencing.</title>
        <authorList>
            <person name="Alam M."/>
            <person name="Haque M.S."/>
            <person name="Islam M.S."/>
            <person name="Emdad E.M."/>
            <person name="Islam M.M."/>
            <person name="Ahmed B."/>
            <person name="Halim A."/>
            <person name="Hossen Q.M.M."/>
            <person name="Hossain M.Z."/>
            <person name="Ahmed R."/>
            <person name="Khan M.M."/>
            <person name="Islam R."/>
            <person name="Rashid M.M."/>
            <person name="Khan S.A."/>
            <person name="Rahman M.S."/>
            <person name="Alam M."/>
            <person name="Yahiya A.S."/>
            <person name="Khan M.S."/>
            <person name="Azam M.S."/>
            <person name="Haque T."/>
            <person name="Lashkar M.Z.H."/>
            <person name="Akhand A.I."/>
            <person name="Morshed G."/>
            <person name="Roy S."/>
            <person name="Uddin K.S."/>
            <person name="Rabeya T."/>
            <person name="Hossain A.S."/>
            <person name="Chowdhury A."/>
            <person name="Snigdha A.R."/>
            <person name="Mortoza M.S."/>
            <person name="Matin S.A."/>
            <person name="Hoque S.M.E."/>
            <person name="Islam M.K."/>
            <person name="Roy D.K."/>
            <person name="Haider R."/>
            <person name="Moosa M.M."/>
            <person name="Elias S.M."/>
            <person name="Hasan A.M."/>
            <person name="Jahan S."/>
            <person name="Shafiuddin M."/>
            <person name="Mahmood N."/>
            <person name="Shommy N.S."/>
        </authorList>
    </citation>
    <scope>NUCLEOTIDE SEQUENCE [LARGE SCALE GENOMIC DNA]</scope>
    <source>
        <strain evidence="4">cv. O-4</strain>
    </source>
</reference>
<dbReference type="OrthoDB" id="1746862at2759"/>
<evidence type="ECO:0000313" key="3">
    <source>
        <dbReference type="EMBL" id="OMO54985.1"/>
    </source>
</evidence>
<evidence type="ECO:0000256" key="1">
    <source>
        <dbReference type="SAM" id="MobiDB-lite"/>
    </source>
</evidence>
<comment type="caution">
    <text evidence="3">The sequence shown here is derived from an EMBL/GenBank/DDBJ whole genome shotgun (WGS) entry which is preliminary data.</text>
</comment>
<dbReference type="InterPro" id="IPR012337">
    <property type="entry name" value="RNaseH-like_sf"/>
</dbReference>
<proteinExistence type="predicted"/>
<dbReference type="GO" id="GO:0004523">
    <property type="term" value="F:RNA-DNA hybrid ribonuclease activity"/>
    <property type="evidence" value="ECO:0007669"/>
    <property type="project" value="InterPro"/>
</dbReference>
<dbReference type="Proteomes" id="UP000187203">
    <property type="component" value="Unassembled WGS sequence"/>
</dbReference>
<evidence type="ECO:0000259" key="2">
    <source>
        <dbReference type="PROSITE" id="PS50879"/>
    </source>
</evidence>
<dbReference type="PROSITE" id="PS50879">
    <property type="entry name" value="RNASE_H_1"/>
    <property type="match status" value="1"/>
</dbReference>
<dbReference type="InterPro" id="IPR002156">
    <property type="entry name" value="RNaseH_domain"/>
</dbReference>
<keyword evidence="4" id="KW-1185">Reference proteome</keyword>
<evidence type="ECO:0000313" key="4">
    <source>
        <dbReference type="Proteomes" id="UP000187203"/>
    </source>
</evidence>
<name>A0A1R3GA68_9ROSI</name>
<accession>A0A1R3GA68</accession>
<dbReference type="GO" id="GO:0003676">
    <property type="term" value="F:nucleic acid binding"/>
    <property type="evidence" value="ECO:0007669"/>
    <property type="project" value="InterPro"/>
</dbReference>
<gene>
    <name evidence="3" type="ORF">COLO4_36265</name>
</gene>
<feature type="region of interest" description="Disordered" evidence="1">
    <location>
        <begin position="56"/>
        <end position="80"/>
    </location>
</feature>
<sequence length="80" mass="8758">MAWLGWWLKAKFPHANFAITNFILNIEDLSLLTLPKRSVKLVLWMPPPSDTWKINVDGSSLGKPGPAGIGGAVRNSTGEE</sequence>